<feature type="domain" description="NADP-dependent oxidoreductase" evidence="1">
    <location>
        <begin position="16"/>
        <end position="54"/>
    </location>
</feature>
<evidence type="ECO:0000313" key="2">
    <source>
        <dbReference type="EMBL" id="MBC6000237.1"/>
    </source>
</evidence>
<dbReference type="EMBL" id="JACRWC010000112">
    <property type="protein sequence ID" value="MBC6000237.1"/>
    <property type="molecule type" value="Genomic_DNA"/>
</dbReference>
<proteinExistence type="predicted"/>
<dbReference type="InterPro" id="IPR036812">
    <property type="entry name" value="NAD(P)_OxRdtase_dom_sf"/>
</dbReference>
<dbReference type="Pfam" id="PF00248">
    <property type="entry name" value="Aldo_ket_red"/>
    <property type="match status" value="1"/>
</dbReference>
<name>A0A923NEH2_9FIRM</name>
<dbReference type="AlphaFoldDB" id="A0A923NEH2"/>
<protein>
    <submittedName>
        <fullName evidence="2">Aldo/keto reductase</fullName>
    </submittedName>
</protein>
<organism evidence="2 3">
    <name type="scientific">Lentihominibacter faecis</name>
    <dbReference type="NCBI Taxonomy" id="2764712"/>
    <lineage>
        <taxon>Bacteria</taxon>
        <taxon>Bacillati</taxon>
        <taxon>Bacillota</taxon>
        <taxon>Clostridia</taxon>
        <taxon>Peptostreptococcales</taxon>
        <taxon>Anaerovoracaceae</taxon>
        <taxon>Lentihominibacter</taxon>
    </lineage>
</organism>
<dbReference type="Gene3D" id="3.20.20.100">
    <property type="entry name" value="NADP-dependent oxidoreductase domain"/>
    <property type="match status" value="1"/>
</dbReference>
<keyword evidence="3" id="KW-1185">Reference proteome</keyword>
<evidence type="ECO:0000259" key="1">
    <source>
        <dbReference type="Pfam" id="PF00248"/>
    </source>
</evidence>
<dbReference type="Proteomes" id="UP000644115">
    <property type="component" value="Unassembled WGS sequence"/>
</dbReference>
<dbReference type="SUPFAM" id="SSF51430">
    <property type="entry name" value="NAD(P)-linked oxidoreductase"/>
    <property type="match status" value="1"/>
</dbReference>
<feature type="non-terminal residue" evidence="2">
    <location>
        <position position="62"/>
    </location>
</feature>
<accession>A0A923NEH2</accession>
<sequence>MIILLFFILSSCSPCYPYHTVFYADRKHIYSSVERSLKLLGTDYIDLYLLHWREDADLAEVA</sequence>
<reference evidence="2" key="1">
    <citation type="submission" date="2020-08" db="EMBL/GenBank/DDBJ databases">
        <authorList>
            <person name="Liu C."/>
            <person name="Sun Q."/>
        </authorList>
    </citation>
    <scope>NUCLEOTIDE SEQUENCE</scope>
    <source>
        <strain evidence="2">BX16</strain>
    </source>
</reference>
<comment type="caution">
    <text evidence="2">The sequence shown here is derived from an EMBL/GenBank/DDBJ whole genome shotgun (WGS) entry which is preliminary data.</text>
</comment>
<dbReference type="InterPro" id="IPR023210">
    <property type="entry name" value="NADP_OxRdtase_dom"/>
</dbReference>
<evidence type="ECO:0000313" key="3">
    <source>
        <dbReference type="Proteomes" id="UP000644115"/>
    </source>
</evidence>
<gene>
    <name evidence="2" type="ORF">H8876_09520</name>
</gene>